<dbReference type="Proteomes" id="UP000660745">
    <property type="component" value="Unassembled WGS sequence"/>
</dbReference>
<reference evidence="3" key="2">
    <citation type="submission" date="2020-09" db="EMBL/GenBank/DDBJ databases">
        <authorList>
            <person name="Sun Q."/>
            <person name="Zhou Y."/>
        </authorList>
    </citation>
    <scope>NUCLEOTIDE SEQUENCE</scope>
    <source>
        <strain evidence="3">CGMCC 4.7430</strain>
    </source>
</reference>
<evidence type="ECO:0000313" key="3">
    <source>
        <dbReference type="EMBL" id="GGP10386.1"/>
    </source>
</evidence>
<dbReference type="AlphaFoldDB" id="A0A918E7Y0"/>
<protein>
    <submittedName>
        <fullName evidence="3">Uncharacterized protein</fullName>
    </submittedName>
</protein>
<name>A0A918E7Y0_9ACTN</name>
<reference evidence="3" key="1">
    <citation type="journal article" date="2014" name="Int. J. Syst. Evol. Microbiol.">
        <title>Complete genome sequence of Corynebacterium casei LMG S-19264T (=DSM 44701T), isolated from a smear-ripened cheese.</title>
        <authorList>
            <consortium name="US DOE Joint Genome Institute (JGI-PGF)"/>
            <person name="Walter F."/>
            <person name="Albersmeier A."/>
            <person name="Kalinowski J."/>
            <person name="Ruckert C."/>
        </authorList>
    </citation>
    <scope>NUCLEOTIDE SEQUENCE</scope>
    <source>
        <strain evidence="3">CGMCC 4.7430</strain>
    </source>
</reference>
<feature type="compositionally biased region" description="Polar residues" evidence="1">
    <location>
        <begin position="254"/>
        <end position="267"/>
    </location>
</feature>
<feature type="region of interest" description="Disordered" evidence="1">
    <location>
        <begin position="242"/>
        <end position="267"/>
    </location>
</feature>
<evidence type="ECO:0000313" key="4">
    <source>
        <dbReference type="Proteomes" id="UP000660745"/>
    </source>
</evidence>
<organism evidence="3 4">
    <name type="scientific">Nonomuraea glycinis</name>
    <dbReference type="NCBI Taxonomy" id="2047744"/>
    <lineage>
        <taxon>Bacteria</taxon>
        <taxon>Bacillati</taxon>
        <taxon>Actinomycetota</taxon>
        <taxon>Actinomycetes</taxon>
        <taxon>Streptosporangiales</taxon>
        <taxon>Streptosporangiaceae</taxon>
        <taxon>Nonomuraea</taxon>
    </lineage>
</organism>
<gene>
    <name evidence="3" type="ORF">GCM10012278_49810</name>
</gene>
<feature type="signal peptide" evidence="2">
    <location>
        <begin position="1"/>
        <end position="23"/>
    </location>
</feature>
<keyword evidence="2" id="KW-0732">Signal</keyword>
<accession>A0A918E7Y0</accession>
<proteinExistence type="predicted"/>
<dbReference type="RefSeq" id="WP_189141134.1">
    <property type="nucleotide sequence ID" value="NZ_BMNK01000009.1"/>
</dbReference>
<sequence>MKRIIAGLALGASTLVTVAPAQAAPISPVEALEKQLAPGRGVRTSVTDRDLSKPSVIARSTGTWEFGKAGAIASDLTTRYQRGKGVKKSVWDEYAPWTPERALVRGGYKYVQGGPFDAYLPEGEKWIRYGPGFRPSTGFVDIFHAKQFRKLVADAKYVKGSYRGSITFKELMKLKGEKVHSDVGKSTIDYLLETDSRDLVRRMVSRWTWRFGTTRPNVTLTETRFTDWGAKVAIKTPPESEWIDGMTLDETPQDPANNSIDLLGQNR</sequence>
<dbReference type="EMBL" id="BMNK01000009">
    <property type="protein sequence ID" value="GGP10386.1"/>
    <property type="molecule type" value="Genomic_DNA"/>
</dbReference>
<feature type="chain" id="PRO_5037087882" evidence="2">
    <location>
        <begin position="24"/>
        <end position="267"/>
    </location>
</feature>
<evidence type="ECO:0000256" key="2">
    <source>
        <dbReference type="SAM" id="SignalP"/>
    </source>
</evidence>
<evidence type="ECO:0000256" key="1">
    <source>
        <dbReference type="SAM" id="MobiDB-lite"/>
    </source>
</evidence>
<comment type="caution">
    <text evidence="3">The sequence shown here is derived from an EMBL/GenBank/DDBJ whole genome shotgun (WGS) entry which is preliminary data.</text>
</comment>
<keyword evidence="4" id="KW-1185">Reference proteome</keyword>